<evidence type="ECO:0000256" key="7">
    <source>
        <dbReference type="PROSITE-ProRule" id="PRU00110"/>
    </source>
</evidence>
<protein>
    <recommendedName>
        <fullName evidence="2">histidine kinase</fullName>
        <ecNumber evidence="2">2.7.13.3</ecNumber>
    </recommendedName>
</protein>
<reference evidence="12" key="1">
    <citation type="submission" date="2023-03" db="EMBL/GenBank/DDBJ databases">
        <title>Chitinimonas shenzhenensis gen. nov., sp. nov., a novel member of family Burkholderiaceae isolated from activated sludge collected in Shen Zhen, China.</title>
        <authorList>
            <person name="Wang X."/>
        </authorList>
    </citation>
    <scope>NUCLEOTIDE SEQUENCE</scope>
    <source>
        <strain evidence="12">DQS-5</strain>
    </source>
</reference>
<evidence type="ECO:0000256" key="2">
    <source>
        <dbReference type="ARBA" id="ARBA00012438"/>
    </source>
</evidence>
<dbReference type="CDD" id="cd00088">
    <property type="entry name" value="HPT"/>
    <property type="match status" value="1"/>
</dbReference>
<evidence type="ECO:0000259" key="11">
    <source>
        <dbReference type="PROSITE" id="PS50894"/>
    </source>
</evidence>
<accession>A0ABT7DUS5</accession>
<keyword evidence="6" id="KW-0902">Two-component regulatory system</keyword>
<dbReference type="PROSITE" id="PS50109">
    <property type="entry name" value="HIS_KIN"/>
    <property type="match status" value="1"/>
</dbReference>
<dbReference type="InterPro" id="IPR002545">
    <property type="entry name" value="CheW-lke_dom"/>
</dbReference>
<feature type="compositionally biased region" description="Low complexity" evidence="8">
    <location>
        <begin position="250"/>
        <end position="262"/>
    </location>
</feature>
<dbReference type="InterPro" id="IPR036890">
    <property type="entry name" value="HATPase_C_sf"/>
</dbReference>
<feature type="domain" description="HPt" evidence="11">
    <location>
        <begin position="3"/>
        <end position="107"/>
    </location>
</feature>
<dbReference type="InterPro" id="IPR005467">
    <property type="entry name" value="His_kinase_dom"/>
</dbReference>
<dbReference type="InterPro" id="IPR051315">
    <property type="entry name" value="Bact_Chemotaxis_CheA"/>
</dbReference>
<evidence type="ECO:0000256" key="4">
    <source>
        <dbReference type="ARBA" id="ARBA00022679"/>
    </source>
</evidence>
<dbReference type="InterPro" id="IPR008207">
    <property type="entry name" value="Sig_transdc_His_kin_Hpt_dom"/>
</dbReference>
<evidence type="ECO:0000256" key="3">
    <source>
        <dbReference type="ARBA" id="ARBA00022553"/>
    </source>
</evidence>
<keyword evidence="5" id="KW-0418">Kinase</keyword>
<dbReference type="Proteomes" id="UP001172778">
    <property type="component" value="Unassembled WGS sequence"/>
</dbReference>
<dbReference type="SUPFAM" id="SSF55874">
    <property type="entry name" value="ATPase domain of HSP90 chaperone/DNA topoisomerase II/histidine kinase"/>
    <property type="match status" value="1"/>
</dbReference>
<dbReference type="Pfam" id="PF01627">
    <property type="entry name" value="Hpt"/>
    <property type="match status" value="1"/>
</dbReference>
<dbReference type="InterPro" id="IPR036641">
    <property type="entry name" value="HPT_dom_sf"/>
</dbReference>
<sequence length="684" mass="72722">MSDFAGMDDLLQDFLTESSELLSDVDNKLVELEKRPSDKHLLNDIFRGFHTIKGGAGFLNVDPLVNLCHRTENLFDKLRNDELTLTPEIMDVILSATGVVRDMFGYLGQARQPAPAEPELLASLDAMLEGKAPTAVAHHPPPAAPVAAAPVAAAPAPMPVAAPAMPTATHNAANEMDWPALYQALTGISTQSAAPSAPQPAPVPVAAPVPAARPATPAPVAIEHTPPPAPAAAPLPAAPLPAAPLPTAAPAPGTAEPAALGLKPAASKPAVSSQQLATQETTIRIDTVRLDQVLNLSGEIGLTKNRLTTLRSDILAGKTDVNTLKALDEAIGQLDLLVSDLQNAVMKTRMQPIGRLFQKYPRLARDLARQLGKDVELVITGEETELDKTMLEDLNDPLVHLVRNAVDHGIETIAERTAAGKPTKSIVTLSATQVGDHILIEISDDGRGMRSDVLRRKAVEKGLIDIETANSLDDKQSLQLVFMPGFSTKDQISSISGRGVGMDVVKTNIQKLNGRIDIQSVVGEGSRFTISLPLTLAILPVLVVKVCNQPFAVPLAMVREIIPIRSEQIQEVSGRATIVVRDEILSVRSLAGLIGWEETQVPQFGVLMQSAEHSFILAIDTFIGRDDVVIKPLQNIRPRGIAGATLSGDGSVVLVLDMEDLLGSTQAEGSAIKTSKFLENMARS</sequence>
<dbReference type="PROSITE" id="PS50894">
    <property type="entry name" value="HPT"/>
    <property type="match status" value="1"/>
</dbReference>
<dbReference type="PANTHER" id="PTHR43395:SF1">
    <property type="entry name" value="CHEMOTAXIS PROTEIN CHEA"/>
    <property type="match status" value="1"/>
</dbReference>
<organism evidence="12 13">
    <name type="scientific">Parachitinimonas caeni</name>
    <dbReference type="NCBI Taxonomy" id="3031301"/>
    <lineage>
        <taxon>Bacteria</taxon>
        <taxon>Pseudomonadati</taxon>
        <taxon>Pseudomonadota</taxon>
        <taxon>Betaproteobacteria</taxon>
        <taxon>Neisseriales</taxon>
        <taxon>Chitinibacteraceae</taxon>
        <taxon>Parachitinimonas</taxon>
    </lineage>
</organism>
<dbReference type="SMART" id="SM00260">
    <property type="entry name" value="CheW"/>
    <property type="match status" value="1"/>
</dbReference>
<dbReference type="InterPro" id="IPR004105">
    <property type="entry name" value="CheA-like_dim"/>
</dbReference>
<dbReference type="PRINTS" id="PR00344">
    <property type="entry name" value="BCTRLSENSOR"/>
</dbReference>
<evidence type="ECO:0000313" key="13">
    <source>
        <dbReference type="Proteomes" id="UP001172778"/>
    </source>
</evidence>
<dbReference type="Gene3D" id="2.30.30.40">
    <property type="entry name" value="SH3 Domains"/>
    <property type="match status" value="1"/>
</dbReference>
<dbReference type="Gene3D" id="3.30.565.10">
    <property type="entry name" value="Histidine kinase-like ATPase, C-terminal domain"/>
    <property type="match status" value="1"/>
</dbReference>
<feature type="modified residue" description="Phosphohistidine" evidence="7">
    <location>
        <position position="50"/>
    </location>
</feature>
<keyword evidence="13" id="KW-1185">Reference proteome</keyword>
<dbReference type="CDD" id="cd16916">
    <property type="entry name" value="HATPase_CheA-like"/>
    <property type="match status" value="1"/>
</dbReference>
<evidence type="ECO:0000256" key="6">
    <source>
        <dbReference type="ARBA" id="ARBA00023012"/>
    </source>
</evidence>
<dbReference type="SMART" id="SM00073">
    <property type="entry name" value="HPT"/>
    <property type="match status" value="1"/>
</dbReference>
<dbReference type="Pfam" id="PF01584">
    <property type="entry name" value="CheW"/>
    <property type="match status" value="1"/>
</dbReference>
<feature type="compositionally biased region" description="Pro residues" evidence="8">
    <location>
        <begin position="225"/>
        <end position="249"/>
    </location>
</feature>
<evidence type="ECO:0000256" key="5">
    <source>
        <dbReference type="ARBA" id="ARBA00022777"/>
    </source>
</evidence>
<evidence type="ECO:0000256" key="8">
    <source>
        <dbReference type="SAM" id="MobiDB-lite"/>
    </source>
</evidence>
<dbReference type="Gene3D" id="1.10.287.560">
    <property type="entry name" value="Histidine kinase CheA-like, homodimeric domain"/>
    <property type="match status" value="1"/>
</dbReference>
<feature type="region of interest" description="Disordered" evidence="8">
    <location>
        <begin position="217"/>
        <end position="274"/>
    </location>
</feature>
<dbReference type="InterPro" id="IPR036061">
    <property type="entry name" value="CheW-like_dom_sf"/>
</dbReference>
<dbReference type="RefSeq" id="WP_284100111.1">
    <property type="nucleotide sequence ID" value="NZ_JARRAF010000006.1"/>
</dbReference>
<evidence type="ECO:0000259" key="9">
    <source>
        <dbReference type="PROSITE" id="PS50109"/>
    </source>
</evidence>
<proteinExistence type="predicted"/>
<dbReference type="PANTHER" id="PTHR43395">
    <property type="entry name" value="SENSOR HISTIDINE KINASE CHEA"/>
    <property type="match status" value="1"/>
</dbReference>
<dbReference type="InterPro" id="IPR004358">
    <property type="entry name" value="Sig_transdc_His_kin-like_C"/>
</dbReference>
<feature type="domain" description="CheW-like" evidence="10">
    <location>
        <begin position="538"/>
        <end position="667"/>
    </location>
</feature>
<evidence type="ECO:0000259" key="10">
    <source>
        <dbReference type="PROSITE" id="PS50851"/>
    </source>
</evidence>
<dbReference type="SUPFAM" id="SSF47226">
    <property type="entry name" value="Histidine-containing phosphotransfer domain, HPT domain"/>
    <property type="match status" value="1"/>
</dbReference>
<dbReference type="EC" id="2.7.13.3" evidence="2"/>
<comment type="caution">
    <text evidence="12">The sequence shown here is derived from an EMBL/GenBank/DDBJ whole genome shotgun (WGS) entry which is preliminary data.</text>
</comment>
<dbReference type="SMART" id="SM01231">
    <property type="entry name" value="H-kinase_dim"/>
    <property type="match status" value="1"/>
</dbReference>
<dbReference type="InterPro" id="IPR003594">
    <property type="entry name" value="HATPase_dom"/>
</dbReference>
<dbReference type="SUPFAM" id="SSF47384">
    <property type="entry name" value="Homodimeric domain of signal transducing histidine kinase"/>
    <property type="match status" value="1"/>
</dbReference>
<keyword evidence="3 7" id="KW-0597">Phosphoprotein</keyword>
<dbReference type="SUPFAM" id="SSF50341">
    <property type="entry name" value="CheW-like"/>
    <property type="match status" value="1"/>
</dbReference>
<feature type="domain" description="Histidine kinase" evidence="9">
    <location>
        <begin position="295"/>
        <end position="536"/>
    </location>
</feature>
<keyword evidence="4 12" id="KW-0808">Transferase</keyword>
<dbReference type="InterPro" id="IPR036097">
    <property type="entry name" value="HisK_dim/P_sf"/>
</dbReference>
<dbReference type="SMART" id="SM00387">
    <property type="entry name" value="HATPase_c"/>
    <property type="match status" value="1"/>
</dbReference>
<evidence type="ECO:0000256" key="1">
    <source>
        <dbReference type="ARBA" id="ARBA00000085"/>
    </source>
</evidence>
<dbReference type="GO" id="GO:0004673">
    <property type="term" value="F:protein histidine kinase activity"/>
    <property type="evidence" value="ECO:0007669"/>
    <property type="project" value="UniProtKB-EC"/>
</dbReference>
<name>A0ABT7DUS5_9NEIS</name>
<dbReference type="PROSITE" id="PS50851">
    <property type="entry name" value="CHEW"/>
    <property type="match status" value="1"/>
</dbReference>
<dbReference type="InterPro" id="IPR037006">
    <property type="entry name" value="CheA-like_homodim_sf"/>
</dbReference>
<dbReference type="Pfam" id="PF02895">
    <property type="entry name" value="H-kinase_dim"/>
    <property type="match status" value="1"/>
</dbReference>
<dbReference type="Pfam" id="PF02518">
    <property type="entry name" value="HATPase_c"/>
    <property type="match status" value="1"/>
</dbReference>
<evidence type="ECO:0000313" key="12">
    <source>
        <dbReference type="EMBL" id="MDK2123806.1"/>
    </source>
</evidence>
<gene>
    <name evidence="12" type="ORF">PZA18_07065</name>
</gene>
<dbReference type="EMBL" id="JARRAF010000006">
    <property type="protein sequence ID" value="MDK2123806.1"/>
    <property type="molecule type" value="Genomic_DNA"/>
</dbReference>
<comment type="catalytic activity">
    <reaction evidence="1">
        <text>ATP + protein L-histidine = ADP + protein N-phospho-L-histidine.</text>
        <dbReference type="EC" id="2.7.13.3"/>
    </reaction>
</comment>
<dbReference type="Gene3D" id="1.20.120.160">
    <property type="entry name" value="HPT domain"/>
    <property type="match status" value="1"/>
</dbReference>